<reference evidence="3 4" key="1">
    <citation type="submission" date="2019-02" db="EMBL/GenBank/DDBJ databases">
        <authorList>
            <consortium name="Pathogen Informatics"/>
        </authorList>
    </citation>
    <scope>NUCLEOTIDE SEQUENCE [LARGE SCALE GENOMIC DNA]</scope>
    <source>
        <strain evidence="3 4">3012STDY6944375</strain>
    </source>
</reference>
<dbReference type="Pfam" id="PF20448">
    <property type="entry name" value="DUF6705"/>
    <property type="match status" value="1"/>
</dbReference>
<dbReference type="AlphaFoldDB" id="A0A4U8WB52"/>
<dbReference type="InterPro" id="IPR046551">
    <property type="entry name" value="DUF6705"/>
</dbReference>
<name>A0A4U8WB52_9FLAO</name>
<dbReference type="KEGG" id="ctai:NCTC12078_01487"/>
<proteinExistence type="predicted"/>
<feature type="chain" id="PRO_5020282559" description="DUF6705 domain-containing protein" evidence="1">
    <location>
        <begin position="19"/>
        <end position="183"/>
    </location>
</feature>
<evidence type="ECO:0000313" key="4">
    <source>
        <dbReference type="Proteomes" id="UP000290013"/>
    </source>
</evidence>
<sequence length="183" mass="20933">MKNFLAILLLTMIVNCKAQSPVYTLGESPVNLPMNSYIKDTNNVLNKFVGTWIYNQNGKIFTININKQEMIDFTEYYKDMLFGNFKYQVNNLIIVDTFGKTGFKSGITGATLWEGNPNKVSLFFSDPERPKMSCKAVLTYFNVNGVEKLHWDLKLTGYVSSRNPNMNQATDFRVPTNVELIKQ</sequence>
<dbReference type="RefSeq" id="WP_130914074.1">
    <property type="nucleotide sequence ID" value="NZ_LR215974.1"/>
</dbReference>
<accession>A0A4U8WB52</accession>
<evidence type="ECO:0000256" key="1">
    <source>
        <dbReference type="SAM" id="SignalP"/>
    </source>
</evidence>
<evidence type="ECO:0000259" key="2">
    <source>
        <dbReference type="Pfam" id="PF20448"/>
    </source>
</evidence>
<keyword evidence="1" id="KW-0732">Signal</keyword>
<evidence type="ECO:0000313" key="3">
    <source>
        <dbReference type="EMBL" id="VFB03472.1"/>
    </source>
</evidence>
<dbReference type="Proteomes" id="UP000290013">
    <property type="component" value="Chromosome"/>
</dbReference>
<dbReference type="EMBL" id="LR215974">
    <property type="protein sequence ID" value="VFB03472.1"/>
    <property type="molecule type" value="Genomic_DNA"/>
</dbReference>
<feature type="signal peptide" evidence="1">
    <location>
        <begin position="1"/>
        <end position="18"/>
    </location>
</feature>
<protein>
    <recommendedName>
        <fullName evidence="2">DUF6705 domain-containing protein</fullName>
    </recommendedName>
</protein>
<feature type="domain" description="DUF6705" evidence="2">
    <location>
        <begin position="1"/>
        <end position="183"/>
    </location>
</feature>
<gene>
    <name evidence="3" type="ORF">NCTC12078_01487</name>
</gene>
<organism evidence="3 4">
    <name type="scientific">Chryseobacterium taihuense</name>
    <dbReference type="NCBI Taxonomy" id="1141221"/>
    <lineage>
        <taxon>Bacteria</taxon>
        <taxon>Pseudomonadati</taxon>
        <taxon>Bacteroidota</taxon>
        <taxon>Flavobacteriia</taxon>
        <taxon>Flavobacteriales</taxon>
        <taxon>Weeksellaceae</taxon>
        <taxon>Chryseobacterium group</taxon>
        <taxon>Chryseobacterium</taxon>
    </lineage>
</organism>